<feature type="compositionally biased region" description="Basic and acidic residues" evidence="1">
    <location>
        <begin position="82"/>
        <end position="92"/>
    </location>
</feature>
<feature type="compositionally biased region" description="Basic and acidic residues" evidence="1">
    <location>
        <begin position="46"/>
        <end position="55"/>
    </location>
</feature>
<gene>
    <name evidence="2" type="ORF">SCP_1502250</name>
</gene>
<proteinExistence type="predicted"/>
<dbReference type="EMBL" id="BFAD01000015">
    <property type="protein sequence ID" value="GBE89217.1"/>
    <property type="molecule type" value="Genomic_DNA"/>
</dbReference>
<dbReference type="GeneID" id="38786134"/>
<sequence length="536" mass="59668">MSWILPQEGDGGGRAQRPTELPPSRNGQTAPTSPGAEVPASPWGEFPKDDKYPKVPDAVERDRLVSMKQANRPFLGHSQCRKQQEKEHEDWVKHKKEREDFVVIGSTLYTVWDKQGQSMVEYAKISFHDGNRIEVVWNTATYAHEAELIPAYLEELLLPAGSMADKFFEAISRPGIFSPVTLRTVIDQYTDACRPLYTPQLLTTYGSVGEQIAAIVGCTVELTRDHSTARCREIEHHARWPLAIGMGEPREGILVVERELIAALVDEDFPLGSRRLLAASSPLDPQFTLLEILWTLRAKIGTGPKLVFEDRLVDLPSNIREELDEGMESWIAGRLQSIENMSDSIQSVLDVIGGLEKNVKKEDEDGDAALRLPPAYPEWWRALVSSYVAISVQTRYDSSEIFLVFRGIAMLRYATRQPAVDSVSTPAAEPLADEEVARMRDLHVSSTASGFTPSYSLIHRLLMQYDSDAAGVPASAHLFLDSSGLLESLSPTNATKLEVLFCERLRLLGYREASRESLAWLPRIAGVTTVLGRLVG</sequence>
<evidence type="ECO:0000313" key="3">
    <source>
        <dbReference type="Proteomes" id="UP000287166"/>
    </source>
</evidence>
<comment type="caution">
    <text evidence="2">The sequence shown here is derived from an EMBL/GenBank/DDBJ whole genome shotgun (WGS) entry which is preliminary data.</text>
</comment>
<dbReference type="InParanoid" id="A0A401H455"/>
<protein>
    <submittedName>
        <fullName evidence="2">Uncharacterized protein</fullName>
    </submittedName>
</protein>
<dbReference type="AlphaFoldDB" id="A0A401H455"/>
<feature type="region of interest" description="Disordered" evidence="1">
    <location>
        <begin position="67"/>
        <end position="92"/>
    </location>
</feature>
<organism evidence="2 3">
    <name type="scientific">Sparassis crispa</name>
    <dbReference type="NCBI Taxonomy" id="139825"/>
    <lineage>
        <taxon>Eukaryota</taxon>
        <taxon>Fungi</taxon>
        <taxon>Dikarya</taxon>
        <taxon>Basidiomycota</taxon>
        <taxon>Agaricomycotina</taxon>
        <taxon>Agaricomycetes</taxon>
        <taxon>Polyporales</taxon>
        <taxon>Sparassidaceae</taxon>
        <taxon>Sparassis</taxon>
    </lineage>
</organism>
<name>A0A401H455_9APHY</name>
<reference evidence="2 3" key="1">
    <citation type="journal article" date="2018" name="Sci. Rep.">
        <title>Genome sequence of the cauliflower mushroom Sparassis crispa (Hanabiratake) and its association with beneficial usage.</title>
        <authorList>
            <person name="Kiyama R."/>
            <person name="Furutani Y."/>
            <person name="Kawaguchi K."/>
            <person name="Nakanishi T."/>
        </authorList>
    </citation>
    <scope>NUCLEOTIDE SEQUENCE [LARGE SCALE GENOMIC DNA]</scope>
</reference>
<keyword evidence="3" id="KW-1185">Reference proteome</keyword>
<accession>A0A401H455</accession>
<dbReference type="OrthoDB" id="67716at2759"/>
<evidence type="ECO:0000313" key="2">
    <source>
        <dbReference type="EMBL" id="GBE89217.1"/>
    </source>
</evidence>
<dbReference type="STRING" id="139825.A0A401H455"/>
<dbReference type="Proteomes" id="UP000287166">
    <property type="component" value="Unassembled WGS sequence"/>
</dbReference>
<evidence type="ECO:0000256" key="1">
    <source>
        <dbReference type="SAM" id="MobiDB-lite"/>
    </source>
</evidence>
<feature type="region of interest" description="Disordered" evidence="1">
    <location>
        <begin position="1"/>
        <end position="55"/>
    </location>
</feature>
<dbReference type="RefSeq" id="XP_027620130.1">
    <property type="nucleotide sequence ID" value="XM_027764329.1"/>
</dbReference>